<dbReference type="OrthoDB" id="237859at2"/>
<dbReference type="RefSeq" id="WP_146516254.1">
    <property type="nucleotide sequence ID" value="NZ_SJPI01000002.1"/>
</dbReference>
<evidence type="ECO:0000256" key="1">
    <source>
        <dbReference type="ARBA" id="ARBA00001947"/>
    </source>
</evidence>
<dbReference type="Gene3D" id="3.40.630.10">
    <property type="entry name" value="Zn peptidases"/>
    <property type="match status" value="1"/>
</dbReference>
<dbReference type="InterPro" id="IPR050821">
    <property type="entry name" value="Cytosolic_carboxypeptidase"/>
</dbReference>
<dbReference type="Proteomes" id="UP000316598">
    <property type="component" value="Unassembled WGS sequence"/>
</dbReference>
<reference evidence="4 5" key="1">
    <citation type="submission" date="2019-02" db="EMBL/GenBank/DDBJ databases">
        <title>Deep-cultivation of Planctomycetes and their phenomic and genomic characterization uncovers novel biology.</title>
        <authorList>
            <person name="Wiegand S."/>
            <person name="Jogler M."/>
            <person name="Boedeker C."/>
            <person name="Pinto D."/>
            <person name="Vollmers J."/>
            <person name="Rivas-Marin E."/>
            <person name="Kohn T."/>
            <person name="Peeters S.H."/>
            <person name="Heuer A."/>
            <person name="Rast P."/>
            <person name="Oberbeckmann S."/>
            <person name="Bunk B."/>
            <person name="Jeske O."/>
            <person name="Meyerdierks A."/>
            <person name="Storesund J.E."/>
            <person name="Kallscheuer N."/>
            <person name="Luecker S."/>
            <person name="Lage O.M."/>
            <person name="Pohl T."/>
            <person name="Merkel B.J."/>
            <person name="Hornburger P."/>
            <person name="Mueller R.-W."/>
            <person name="Bruemmer F."/>
            <person name="Labrenz M."/>
            <person name="Spormann A.M."/>
            <person name="Op Den Camp H."/>
            <person name="Overmann J."/>
            <person name="Amann R."/>
            <person name="Jetten M.S.M."/>
            <person name="Mascher T."/>
            <person name="Medema M.H."/>
            <person name="Devos D.P."/>
            <person name="Kaster A.-K."/>
            <person name="Ovreas L."/>
            <person name="Rohde M."/>
            <person name="Galperin M.Y."/>
            <person name="Jogler C."/>
        </authorList>
    </citation>
    <scope>NUCLEOTIDE SEQUENCE [LARGE SCALE GENOMIC DNA]</scope>
    <source>
        <strain evidence="4 5">Pla22</strain>
    </source>
</reference>
<dbReference type="EMBL" id="SJPI01000002">
    <property type="protein sequence ID" value="TWT51157.1"/>
    <property type="molecule type" value="Genomic_DNA"/>
</dbReference>
<comment type="caution">
    <text evidence="4">The sequence shown here is derived from an EMBL/GenBank/DDBJ whole genome shotgun (WGS) entry which is preliminary data.</text>
</comment>
<dbReference type="PROSITE" id="PS52035">
    <property type="entry name" value="PEPTIDASE_M14"/>
    <property type="match status" value="1"/>
</dbReference>
<comment type="cofactor">
    <cofactor evidence="1">
        <name>Zn(2+)</name>
        <dbReference type="ChEBI" id="CHEBI:29105"/>
    </cofactor>
</comment>
<dbReference type="InterPro" id="IPR000834">
    <property type="entry name" value="Peptidase_M14"/>
</dbReference>
<dbReference type="AlphaFoldDB" id="A0A5C5WKL6"/>
<dbReference type="PANTHER" id="PTHR12756">
    <property type="entry name" value="CYTOSOLIC CARBOXYPEPTIDASE"/>
    <property type="match status" value="1"/>
</dbReference>
<dbReference type="PANTHER" id="PTHR12756:SF11">
    <property type="entry name" value="CYTOSOLIC CARBOXYPEPTIDASE 1"/>
    <property type="match status" value="1"/>
</dbReference>
<dbReference type="SUPFAM" id="SSF53187">
    <property type="entry name" value="Zn-dependent exopeptidases"/>
    <property type="match status" value="1"/>
</dbReference>
<accession>A0A5C5WKL6</accession>
<feature type="domain" description="Peptidase M14" evidence="3">
    <location>
        <begin position="144"/>
        <end position="405"/>
    </location>
</feature>
<name>A0A5C5WKL6_9BACT</name>
<comment type="similarity">
    <text evidence="2">Belongs to the peptidase M14 family.</text>
</comment>
<evidence type="ECO:0000313" key="4">
    <source>
        <dbReference type="EMBL" id="TWT51157.1"/>
    </source>
</evidence>
<proteinExistence type="inferred from homology"/>
<protein>
    <submittedName>
        <fullName evidence="4">Zinc carboxypeptidase</fullName>
    </submittedName>
</protein>
<dbReference type="GO" id="GO:0004181">
    <property type="term" value="F:metallocarboxypeptidase activity"/>
    <property type="evidence" value="ECO:0007669"/>
    <property type="project" value="InterPro"/>
</dbReference>
<keyword evidence="5" id="KW-1185">Reference proteome</keyword>
<gene>
    <name evidence="4" type="ORF">Pla22_39340</name>
</gene>
<dbReference type="Pfam" id="PF00246">
    <property type="entry name" value="Peptidase_M14"/>
    <property type="match status" value="1"/>
</dbReference>
<evidence type="ECO:0000313" key="5">
    <source>
        <dbReference type="Proteomes" id="UP000316598"/>
    </source>
</evidence>
<organism evidence="4 5">
    <name type="scientific">Rubripirellula amarantea</name>
    <dbReference type="NCBI Taxonomy" id="2527999"/>
    <lineage>
        <taxon>Bacteria</taxon>
        <taxon>Pseudomonadati</taxon>
        <taxon>Planctomycetota</taxon>
        <taxon>Planctomycetia</taxon>
        <taxon>Pirellulales</taxon>
        <taxon>Pirellulaceae</taxon>
        <taxon>Rubripirellula</taxon>
    </lineage>
</organism>
<evidence type="ECO:0000259" key="3">
    <source>
        <dbReference type="PROSITE" id="PS52035"/>
    </source>
</evidence>
<keyword evidence="4" id="KW-0645">Protease</keyword>
<dbReference type="GO" id="GO:0006508">
    <property type="term" value="P:proteolysis"/>
    <property type="evidence" value="ECO:0007669"/>
    <property type="project" value="InterPro"/>
</dbReference>
<evidence type="ECO:0000256" key="2">
    <source>
        <dbReference type="PROSITE-ProRule" id="PRU01379"/>
    </source>
</evidence>
<dbReference type="GO" id="GO:0008270">
    <property type="term" value="F:zinc ion binding"/>
    <property type="evidence" value="ECO:0007669"/>
    <property type="project" value="InterPro"/>
</dbReference>
<sequence>MPRFLPIVLLTALRFCFADDLVQSAHPLRFIDTSFANASPIDWEVLEDGRVRIDMLYDHERESPNRAALHWHFRIEADPGSDITMLLNNFHNVWNGRPGLAVDDKTIAFTSEDGNDWLAKQTEFLEADGQLQFTVRVPASGSLYVARLPAYHAENLDRLISDIRNHPMVEITPIGKTVQGRPLEIIRVGDAEAANRVFMRARAHPWEAGGNWVVEGMIRHLIEDRGTNRPSYFDSFCLYVMPMANKDGVAMGRSRFNMFGKDLNRDWDAPADAALCPENDALERWLTTMLADGKRPHLALEMHNDASGKLHLSRPVGNENSGYLQRMAKLESLLRQKTWFREGATDPSFNNPGTLGDGWLSRYGIDAVVHELNANWIEGLGETPSSENWMLYGRQLCDVFEAYFE</sequence>
<comment type="caution">
    <text evidence="2">Lacks conserved residue(s) required for the propagation of feature annotation.</text>
</comment>
<keyword evidence="4" id="KW-0378">Hydrolase</keyword>
<keyword evidence="4" id="KW-0121">Carboxypeptidase</keyword>